<sequence length="144" mass="15009">MLSTTFTIASVFALASTTLAGTAGIKNNCGQDVFLTITHSDQSHSQMSIAANGGYFSEQINGQGNSYGLTKNSDYYSANTPKLIWGASDSAGTIYYSLNTVNGNPFDGQSVSLSGNQPGCATITSPDGSTKACTDKADFYLQVC</sequence>
<evidence type="ECO:0000313" key="2">
    <source>
        <dbReference type="EMBL" id="KEQ90661.1"/>
    </source>
</evidence>
<dbReference type="PANTHER" id="PTHR36195">
    <property type="entry name" value="DOMAIN PROTEIN, PUTATIVE (AFU_ORTHOLOGUE AFUA_5G01990)-RELATED-RELATED"/>
    <property type="match status" value="1"/>
</dbReference>
<keyword evidence="3" id="KW-1185">Reference proteome</keyword>
<protein>
    <recommendedName>
        <fullName evidence="4">Bys1 family protein</fullName>
    </recommendedName>
</protein>
<dbReference type="OrthoDB" id="3682664at2759"/>
<evidence type="ECO:0008006" key="4">
    <source>
        <dbReference type="Google" id="ProtNLM"/>
    </source>
</evidence>
<dbReference type="InterPro" id="IPR006771">
    <property type="entry name" value="CetA-like"/>
</dbReference>
<dbReference type="InParanoid" id="A0A074YV04"/>
<gene>
    <name evidence="2" type="ORF">AUEXF2481DRAFT_532864</name>
</gene>
<keyword evidence="1" id="KW-0732">Signal</keyword>
<feature type="chain" id="PRO_5001703581" description="Bys1 family protein" evidence="1">
    <location>
        <begin position="21"/>
        <end position="144"/>
    </location>
</feature>
<feature type="signal peptide" evidence="1">
    <location>
        <begin position="1"/>
        <end position="20"/>
    </location>
</feature>
<dbReference type="Proteomes" id="UP000030641">
    <property type="component" value="Unassembled WGS sequence"/>
</dbReference>
<organism evidence="2 3">
    <name type="scientific">Aureobasidium subglaciale (strain EXF-2481)</name>
    <name type="common">Aureobasidium pullulans var. subglaciale</name>
    <dbReference type="NCBI Taxonomy" id="1043005"/>
    <lineage>
        <taxon>Eukaryota</taxon>
        <taxon>Fungi</taxon>
        <taxon>Dikarya</taxon>
        <taxon>Ascomycota</taxon>
        <taxon>Pezizomycotina</taxon>
        <taxon>Dothideomycetes</taxon>
        <taxon>Dothideomycetidae</taxon>
        <taxon>Dothideales</taxon>
        <taxon>Saccotheciaceae</taxon>
        <taxon>Aureobasidium</taxon>
    </lineage>
</organism>
<dbReference type="GeneID" id="25368859"/>
<name>A0A074YV04_AURSE</name>
<accession>A0A074YV04</accession>
<dbReference type="Pfam" id="PF04681">
    <property type="entry name" value="Bys1"/>
    <property type="match status" value="1"/>
</dbReference>
<dbReference type="HOGENOM" id="CLU_150770_0_0_1"/>
<evidence type="ECO:0000313" key="3">
    <source>
        <dbReference type="Proteomes" id="UP000030641"/>
    </source>
</evidence>
<dbReference type="EMBL" id="KL584787">
    <property type="protein sequence ID" value="KEQ90661.1"/>
    <property type="molecule type" value="Genomic_DNA"/>
</dbReference>
<proteinExistence type="predicted"/>
<dbReference type="PANTHER" id="PTHR36195:SF4">
    <property type="entry name" value="DOMAIN PROTEIN, PUTATIVE (AFU_ORTHOLOGUE AFUA_5G01990)-RELATED"/>
    <property type="match status" value="1"/>
</dbReference>
<dbReference type="RefSeq" id="XP_013339174.1">
    <property type="nucleotide sequence ID" value="XM_013483720.1"/>
</dbReference>
<dbReference type="STRING" id="1043005.A0A074YV04"/>
<evidence type="ECO:0000256" key="1">
    <source>
        <dbReference type="SAM" id="SignalP"/>
    </source>
</evidence>
<reference evidence="2 3" key="1">
    <citation type="journal article" date="2014" name="BMC Genomics">
        <title>Genome sequencing of four Aureobasidium pullulans varieties: biotechnological potential, stress tolerance, and description of new species.</title>
        <authorList>
            <person name="Gostin Ar C."/>
            <person name="Ohm R.A."/>
            <person name="Kogej T."/>
            <person name="Sonjak S."/>
            <person name="Turk M."/>
            <person name="Zajc J."/>
            <person name="Zalar P."/>
            <person name="Grube M."/>
            <person name="Sun H."/>
            <person name="Han J."/>
            <person name="Sharma A."/>
            <person name="Chiniquy J."/>
            <person name="Ngan C.Y."/>
            <person name="Lipzen A."/>
            <person name="Barry K."/>
            <person name="Grigoriev I.V."/>
            <person name="Gunde-Cimerman N."/>
        </authorList>
    </citation>
    <scope>NUCLEOTIDE SEQUENCE [LARGE SCALE GENOMIC DNA]</scope>
    <source>
        <strain evidence="2 3">EXF-2481</strain>
    </source>
</reference>
<dbReference type="AlphaFoldDB" id="A0A074YV04"/>